<organism evidence="2">
    <name type="scientific">Bradyrhizobium septentrionale</name>
    <dbReference type="NCBI Taxonomy" id="1404411"/>
    <lineage>
        <taxon>Bacteria</taxon>
        <taxon>Pseudomonadati</taxon>
        <taxon>Pseudomonadota</taxon>
        <taxon>Alphaproteobacteria</taxon>
        <taxon>Hyphomicrobiales</taxon>
        <taxon>Nitrobacteraceae</taxon>
        <taxon>Bradyrhizobium</taxon>
    </lineage>
</organism>
<sequence length="51" mass="5577">MTDRAADKSSRNSYKDGTKAQYSQFLDHMVRSRAAANGASSDQEAKVLSQP</sequence>
<reference evidence="2" key="1">
    <citation type="submission" date="2020-06" db="EMBL/GenBank/DDBJ databases">
        <title>Whole Genome Sequence of Bradyrhizobium sp. Strain 1S1.</title>
        <authorList>
            <person name="Bromfield E.S.P."/>
            <person name="Cloutier S."/>
        </authorList>
    </citation>
    <scope>NUCLEOTIDE SEQUENCE [LARGE SCALE GENOMIC DNA]</scope>
    <source>
        <strain evidence="2">1S1</strain>
    </source>
</reference>
<dbReference type="RefSeq" id="WP_166208281.1">
    <property type="nucleotide sequence ID" value="NZ_CP088285.1"/>
</dbReference>
<accession>A0A974A4D8</accession>
<dbReference type="EMBL" id="JAAOLE020000001">
    <property type="protein sequence ID" value="NVI47592.1"/>
    <property type="molecule type" value="Genomic_DNA"/>
</dbReference>
<evidence type="ECO:0000256" key="1">
    <source>
        <dbReference type="SAM" id="MobiDB-lite"/>
    </source>
</evidence>
<feature type="region of interest" description="Disordered" evidence="1">
    <location>
        <begin position="1"/>
        <end position="20"/>
    </location>
</feature>
<evidence type="ECO:0000313" key="2">
    <source>
        <dbReference type="EMBL" id="NVI47592.1"/>
    </source>
</evidence>
<dbReference type="AlphaFoldDB" id="A0A974A4D8"/>
<name>A0A974A4D8_9BRAD</name>
<feature type="compositionally biased region" description="Basic and acidic residues" evidence="1">
    <location>
        <begin position="1"/>
        <end position="18"/>
    </location>
</feature>
<proteinExistence type="predicted"/>
<protein>
    <submittedName>
        <fullName evidence="2">Uncharacterized protein</fullName>
    </submittedName>
</protein>
<gene>
    <name evidence="2" type="ORF">HAP48_032450</name>
</gene>
<comment type="caution">
    <text evidence="2">The sequence shown here is derived from an EMBL/GenBank/DDBJ whole genome shotgun (WGS) entry which is preliminary data.</text>
</comment>